<evidence type="ECO:0000313" key="10">
    <source>
        <dbReference type="Proteomes" id="UP000193144"/>
    </source>
</evidence>
<reference evidence="9 10" key="1">
    <citation type="submission" date="2016-07" db="EMBL/GenBank/DDBJ databases">
        <title>Pervasive Adenine N6-methylation of Active Genes in Fungi.</title>
        <authorList>
            <consortium name="DOE Joint Genome Institute"/>
            <person name="Mondo S.J."/>
            <person name="Dannebaum R.O."/>
            <person name="Kuo R.C."/>
            <person name="Labutti K."/>
            <person name="Haridas S."/>
            <person name="Kuo A."/>
            <person name="Salamov A."/>
            <person name="Ahrendt S.R."/>
            <person name="Lipzen A."/>
            <person name="Sullivan W."/>
            <person name="Andreopoulos W.B."/>
            <person name="Clum A."/>
            <person name="Lindquist E."/>
            <person name="Daum C."/>
            <person name="Ramamoorthy G.K."/>
            <person name="Gryganskyi A."/>
            <person name="Culley D."/>
            <person name="Magnuson J.K."/>
            <person name="James T.Y."/>
            <person name="O'Malley M.A."/>
            <person name="Stajich J.E."/>
            <person name="Spatafora J.W."/>
            <person name="Visel A."/>
            <person name="Grigoriev I.V."/>
        </authorList>
    </citation>
    <scope>NUCLEOTIDE SEQUENCE [LARGE SCALE GENOMIC DNA]</scope>
    <source>
        <strain evidence="9 10">CBS 115471</strain>
    </source>
</reference>
<keyword evidence="10" id="KW-1185">Reference proteome</keyword>
<feature type="compositionally biased region" description="Low complexity" evidence="6">
    <location>
        <begin position="97"/>
        <end position="108"/>
    </location>
</feature>
<dbReference type="InterPro" id="IPR049326">
    <property type="entry name" value="Rhodopsin_dom_fungi"/>
</dbReference>
<name>A0A1Y1ZHB5_9PLEO</name>
<organism evidence="9 10">
    <name type="scientific">Clohesyomyces aquaticus</name>
    <dbReference type="NCBI Taxonomy" id="1231657"/>
    <lineage>
        <taxon>Eukaryota</taxon>
        <taxon>Fungi</taxon>
        <taxon>Dikarya</taxon>
        <taxon>Ascomycota</taxon>
        <taxon>Pezizomycotina</taxon>
        <taxon>Dothideomycetes</taxon>
        <taxon>Pleosporomycetidae</taxon>
        <taxon>Pleosporales</taxon>
        <taxon>Lindgomycetaceae</taxon>
        <taxon>Clohesyomyces</taxon>
    </lineage>
</organism>
<keyword evidence="3 7" id="KW-1133">Transmembrane helix</keyword>
<comment type="similarity">
    <text evidence="5">Belongs to the SAT4 family.</text>
</comment>
<dbReference type="GO" id="GO:0016020">
    <property type="term" value="C:membrane"/>
    <property type="evidence" value="ECO:0007669"/>
    <property type="project" value="UniProtKB-SubCell"/>
</dbReference>
<evidence type="ECO:0000256" key="5">
    <source>
        <dbReference type="ARBA" id="ARBA00038359"/>
    </source>
</evidence>
<dbReference type="PANTHER" id="PTHR33048:SF47">
    <property type="entry name" value="INTEGRAL MEMBRANE PROTEIN-RELATED"/>
    <property type="match status" value="1"/>
</dbReference>
<dbReference type="OrthoDB" id="3934549at2759"/>
<feature type="compositionally biased region" description="Polar residues" evidence="6">
    <location>
        <begin position="121"/>
        <end position="130"/>
    </location>
</feature>
<feature type="transmembrane region" description="Helical" evidence="7">
    <location>
        <begin position="62"/>
        <end position="85"/>
    </location>
</feature>
<evidence type="ECO:0000256" key="1">
    <source>
        <dbReference type="ARBA" id="ARBA00004141"/>
    </source>
</evidence>
<dbReference type="PANTHER" id="PTHR33048">
    <property type="entry name" value="PTH11-LIKE INTEGRAL MEMBRANE PROTEIN (AFU_ORTHOLOGUE AFUA_5G11245)"/>
    <property type="match status" value="1"/>
</dbReference>
<dbReference type="Pfam" id="PF20684">
    <property type="entry name" value="Fung_rhodopsin"/>
    <property type="match status" value="1"/>
</dbReference>
<keyword evidence="2 7" id="KW-0812">Transmembrane</keyword>
<protein>
    <recommendedName>
        <fullName evidence="8">Rhodopsin domain-containing protein</fullName>
    </recommendedName>
</protein>
<evidence type="ECO:0000313" key="9">
    <source>
        <dbReference type="EMBL" id="ORY09574.1"/>
    </source>
</evidence>
<evidence type="ECO:0000256" key="7">
    <source>
        <dbReference type="SAM" id="Phobius"/>
    </source>
</evidence>
<evidence type="ECO:0000256" key="3">
    <source>
        <dbReference type="ARBA" id="ARBA00022989"/>
    </source>
</evidence>
<dbReference type="Proteomes" id="UP000193144">
    <property type="component" value="Unassembled WGS sequence"/>
</dbReference>
<feature type="domain" description="Rhodopsin" evidence="8">
    <location>
        <begin position="1"/>
        <end position="86"/>
    </location>
</feature>
<evidence type="ECO:0000259" key="8">
    <source>
        <dbReference type="Pfam" id="PF20684"/>
    </source>
</evidence>
<comment type="subcellular location">
    <subcellularLocation>
        <location evidence="1">Membrane</location>
        <topology evidence="1">Multi-pass membrane protein</topology>
    </subcellularLocation>
</comment>
<gene>
    <name evidence="9" type="ORF">BCR34DRAFT_615696</name>
</gene>
<proteinExistence type="inferred from homology"/>
<dbReference type="EMBL" id="MCFA01000084">
    <property type="protein sequence ID" value="ORY09574.1"/>
    <property type="molecule type" value="Genomic_DNA"/>
</dbReference>
<feature type="transmembrane region" description="Helical" evidence="7">
    <location>
        <begin position="21"/>
        <end position="42"/>
    </location>
</feature>
<accession>A0A1Y1ZHB5</accession>
<keyword evidence="4 7" id="KW-0472">Membrane</keyword>
<feature type="region of interest" description="Disordered" evidence="6">
    <location>
        <begin position="97"/>
        <end position="132"/>
    </location>
</feature>
<dbReference type="AlphaFoldDB" id="A0A1Y1ZHB5"/>
<comment type="caution">
    <text evidence="9">The sequence shown here is derived from an EMBL/GenBank/DDBJ whole genome shotgun (WGS) entry which is preliminary data.</text>
</comment>
<evidence type="ECO:0000256" key="2">
    <source>
        <dbReference type="ARBA" id="ARBA00022692"/>
    </source>
</evidence>
<evidence type="ECO:0000256" key="6">
    <source>
        <dbReference type="SAM" id="MobiDB-lite"/>
    </source>
</evidence>
<sequence length="178" mass="19237">MLLILPMPMIWTLRIGTSRKLAVLCIFVCGYSIVVVSLGRLIALAQNPHLADDLTFEVITAIYWQAAEGPMTLMCVCLPAMLSLARKAIALRKGRASSAGSSGKASSGWTRSGKTGDSDRNTGALSSAPGTQAVAGDEENFFAWFRKHHRASLRRGDYHDANIHIQKDAYVSRKASTG</sequence>
<evidence type="ECO:0000256" key="4">
    <source>
        <dbReference type="ARBA" id="ARBA00023136"/>
    </source>
</evidence>
<dbReference type="InterPro" id="IPR052337">
    <property type="entry name" value="SAT4-like"/>
</dbReference>